<evidence type="ECO:0000313" key="2">
    <source>
        <dbReference type="Proteomes" id="UP000313359"/>
    </source>
</evidence>
<dbReference type="AlphaFoldDB" id="A0A5C2RR44"/>
<sequence length="123" mass="14219">MPHNNTRRFLKVSTEPSPSCFHQTLSAQVLYAITRRPKNGQPTIKWTHLTATLQTKFNCQINHVDHNKYKVIPPAPGDPKWPFPQGTIHIYKPQNGTCNAQEISRLRRVFHDVFGWSPDTFNK</sequence>
<gene>
    <name evidence="1" type="ORF">L227DRAFT_616766</name>
</gene>
<dbReference type="Proteomes" id="UP000313359">
    <property type="component" value="Unassembled WGS sequence"/>
</dbReference>
<reference evidence="1" key="1">
    <citation type="journal article" date="2018" name="Genome Biol. Evol.">
        <title>Genomics and development of Lentinus tigrinus, a white-rot wood-decaying mushroom with dimorphic fruiting bodies.</title>
        <authorList>
            <person name="Wu B."/>
            <person name="Xu Z."/>
            <person name="Knudson A."/>
            <person name="Carlson A."/>
            <person name="Chen N."/>
            <person name="Kovaka S."/>
            <person name="LaButti K."/>
            <person name="Lipzen A."/>
            <person name="Pennachio C."/>
            <person name="Riley R."/>
            <person name="Schakwitz W."/>
            <person name="Umezawa K."/>
            <person name="Ohm R.A."/>
            <person name="Grigoriev I.V."/>
            <person name="Nagy L.G."/>
            <person name="Gibbons J."/>
            <person name="Hibbett D."/>
        </authorList>
    </citation>
    <scope>NUCLEOTIDE SEQUENCE [LARGE SCALE GENOMIC DNA]</scope>
    <source>
        <strain evidence="1">ALCF2SS1-6</strain>
    </source>
</reference>
<proteinExistence type="predicted"/>
<evidence type="ECO:0000313" key="1">
    <source>
        <dbReference type="EMBL" id="RPD53774.1"/>
    </source>
</evidence>
<accession>A0A5C2RR44</accession>
<organism evidence="1 2">
    <name type="scientific">Lentinus tigrinus ALCF2SS1-6</name>
    <dbReference type="NCBI Taxonomy" id="1328759"/>
    <lineage>
        <taxon>Eukaryota</taxon>
        <taxon>Fungi</taxon>
        <taxon>Dikarya</taxon>
        <taxon>Basidiomycota</taxon>
        <taxon>Agaricomycotina</taxon>
        <taxon>Agaricomycetes</taxon>
        <taxon>Polyporales</taxon>
        <taxon>Polyporaceae</taxon>
        <taxon>Lentinus</taxon>
    </lineage>
</organism>
<protein>
    <submittedName>
        <fullName evidence="1">Uncharacterized protein</fullName>
    </submittedName>
</protein>
<name>A0A5C2RR44_9APHY</name>
<keyword evidence="2" id="KW-1185">Reference proteome</keyword>
<dbReference type="EMBL" id="ML122316">
    <property type="protein sequence ID" value="RPD53774.1"/>
    <property type="molecule type" value="Genomic_DNA"/>
</dbReference>